<reference evidence="1 2" key="1">
    <citation type="submission" date="2021-07" db="EMBL/GenBank/DDBJ databases">
        <authorList>
            <person name="Palmer J.M."/>
        </authorList>
    </citation>
    <scope>NUCLEOTIDE SEQUENCE [LARGE SCALE GENOMIC DNA]</scope>
    <source>
        <strain evidence="1 2">AT_MEX2019</strain>
        <tissue evidence="1">Muscle</tissue>
    </source>
</reference>
<name>A0ABU7BHE1_9TELE</name>
<evidence type="ECO:0000313" key="1">
    <source>
        <dbReference type="EMBL" id="MED6250077.1"/>
    </source>
</evidence>
<keyword evidence="2" id="KW-1185">Reference proteome</keyword>
<sequence length="99" mass="11344">MDITPVAFLDMQKKLQDVIKKNICSVFFFVENATILPRKQDGYHWGCTTAFSYHWSDKGYCQECQSYMNIHHCFGNTGLAGMLAPWGIITEEMSSIPRT</sequence>
<proteinExistence type="predicted"/>
<protein>
    <submittedName>
        <fullName evidence="1">Uncharacterized protein</fullName>
    </submittedName>
</protein>
<evidence type="ECO:0000313" key="2">
    <source>
        <dbReference type="Proteomes" id="UP001345963"/>
    </source>
</evidence>
<accession>A0ABU7BHE1</accession>
<organism evidence="1 2">
    <name type="scientific">Ataeniobius toweri</name>
    <dbReference type="NCBI Taxonomy" id="208326"/>
    <lineage>
        <taxon>Eukaryota</taxon>
        <taxon>Metazoa</taxon>
        <taxon>Chordata</taxon>
        <taxon>Craniata</taxon>
        <taxon>Vertebrata</taxon>
        <taxon>Euteleostomi</taxon>
        <taxon>Actinopterygii</taxon>
        <taxon>Neopterygii</taxon>
        <taxon>Teleostei</taxon>
        <taxon>Neoteleostei</taxon>
        <taxon>Acanthomorphata</taxon>
        <taxon>Ovalentaria</taxon>
        <taxon>Atherinomorphae</taxon>
        <taxon>Cyprinodontiformes</taxon>
        <taxon>Goodeidae</taxon>
        <taxon>Ataeniobius</taxon>
    </lineage>
</organism>
<dbReference type="EMBL" id="JAHUTI010054677">
    <property type="protein sequence ID" value="MED6250077.1"/>
    <property type="molecule type" value="Genomic_DNA"/>
</dbReference>
<gene>
    <name evidence="1" type="ORF">ATANTOWER_024357</name>
</gene>
<dbReference type="Proteomes" id="UP001345963">
    <property type="component" value="Unassembled WGS sequence"/>
</dbReference>
<comment type="caution">
    <text evidence="1">The sequence shown here is derived from an EMBL/GenBank/DDBJ whole genome shotgun (WGS) entry which is preliminary data.</text>
</comment>